<protein>
    <recommendedName>
        <fullName evidence="5">IS110 family transposase</fullName>
    </recommendedName>
</protein>
<dbReference type="GO" id="GO:0006313">
    <property type="term" value="P:DNA transposition"/>
    <property type="evidence" value="ECO:0007669"/>
    <property type="project" value="InterPro"/>
</dbReference>
<proteinExistence type="predicted"/>
<evidence type="ECO:0008006" key="5">
    <source>
        <dbReference type="Google" id="ProtNLM"/>
    </source>
</evidence>
<dbReference type="GO" id="GO:0003677">
    <property type="term" value="F:DNA binding"/>
    <property type="evidence" value="ECO:0007669"/>
    <property type="project" value="InterPro"/>
</dbReference>
<sequence>MFPVGIDVSKCTLDVCMLYDGIKGRVKTRNIRNDHGAVENILRWLRLQHCGPEDVHVVMEATGVYHERLATALHDAGFFVSLANPHRSREFARGMGIMTKTDKVDAYMLACYALLKKPHRWEPPAADIRLLSALLRRRDVLLADAVREENRLEKYQSTDTPADVVSSCIRMAQLLREEVRSIERQVKAHIQASLDLKRDYALLTSIKSVGPQLGMNMLVVLRSHNFESADQAAAFLGVVPVEKRSGTSVRGRPRMSKIGPPQLRAKLYMSALCGKIHNKRMRNIYEEMCLRGKPKMVAIGALMRKLVHWCYGVLKTGTAFCDGDPRAVLNSCLRLS</sequence>
<dbReference type="InterPro" id="IPR047650">
    <property type="entry name" value="Transpos_IS110"/>
</dbReference>
<dbReference type="Pfam" id="PF02371">
    <property type="entry name" value="Transposase_20"/>
    <property type="match status" value="1"/>
</dbReference>
<organism evidence="3 4">
    <name type="scientific">Pantoea ananas</name>
    <name type="common">Erwinia uredovora</name>
    <dbReference type="NCBI Taxonomy" id="553"/>
    <lineage>
        <taxon>Bacteria</taxon>
        <taxon>Pseudomonadati</taxon>
        <taxon>Pseudomonadota</taxon>
        <taxon>Gammaproteobacteria</taxon>
        <taxon>Enterobacterales</taxon>
        <taxon>Erwiniaceae</taxon>
        <taxon>Pantoea</taxon>
    </lineage>
</organism>
<dbReference type="PANTHER" id="PTHR33055">
    <property type="entry name" value="TRANSPOSASE FOR INSERTION SEQUENCE ELEMENT IS1111A"/>
    <property type="match status" value="1"/>
</dbReference>
<evidence type="ECO:0000313" key="4">
    <source>
        <dbReference type="Proteomes" id="UP001208888"/>
    </source>
</evidence>
<evidence type="ECO:0000259" key="2">
    <source>
        <dbReference type="Pfam" id="PF02371"/>
    </source>
</evidence>
<dbReference type="Pfam" id="PF01548">
    <property type="entry name" value="DEDD_Tnp_IS110"/>
    <property type="match status" value="1"/>
</dbReference>
<dbReference type="Proteomes" id="UP001208888">
    <property type="component" value="Unassembled WGS sequence"/>
</dbReference>
<feature type="domain" description="Transposase IS110-like N-terminal" evidence="1">
    <location>
        <begin position="4"/>
        <end position="154"/>
    </location>
</feature>
<comment type="caution">
    <text evidence="3">The sequence shown here is derived from an EMBL/GenBank/DDBJ whole genome shotgun (WGS) entry which is preliminary data.</text>
</comment>
<accession>A0AAJ1D291</accession>
<dbReference type="NCBIfam" id="NF033542">
    <property type="entry name" value="transpos_IS110"/>
    <property type="match status" value="1"/>
</dbReference>
<dbReference type="RefSeq" id="WP_264272209.1">
    <property type="nucleotide sequence ID" value="NZ_JANFVX010000020.1"/>
</dbReference>
<feature type="domain" description="Transposase IS116/IS110/IS902 C-terminal" evidence="2">
    <location>
        <begin position="201"/>
        <end position="286"/>
    </location>
</feature>
<evidence type="ECO:0000313" key="3">
    <source>
        <dbReference type="EMBL" id="MCW0345908.1"/>
    </source>
</evidence>
<name>A0AAJ1D291_PANAN</name>
<reference evidence="3" key="1">
    <citation type="submission" date="2022-06" db="EMBL/GenBank/DDBJ databases">
        <title>Dynamics of rice microbiomes reveals core vertical transmitted seed endophytes.</title>
        <authorList>
            <person name="Liao K."/>
            <person name="Zhang X."/>
        </authorList>
    </citation>
    <scope>NUCLEOTIDE SEQUENCE</scope>
    <source>
        <strain evidence="3">JT1-17</strain>
    </source>
</reference>
<dbReference type="EMBL" id="JANFVX010000020">
    <property type="protein sequence ID" value="MCW0345908.1"/>
    <property type="molecule type" value="Genomic_DNA"/>
</dbReference>
<gene>
    <name evidence="3" type="ORF">NB703_004001</name>
</gene>
<dbReference type="PANTHER" id="PTHR33055:SF3">
    <property type="entry name" value="PUTATIVE TRANSPOSASE FOR IS117-RELATED"/>
    <property type="match status" value="1"/>
</dbReference>
<dbReference type="GO" id="GO:0004803">
    <property type="term" value="F:transposase activity"/>
    <property type="evidence" value="ECO:0007669"/>
    <property type="project" value="InterPro"/>
</dbReference>
<evidence type="ECO:0000259" key="1">
    <source>
        <dbReference type="Pfam" id="PF01548"/>
    </source>
</evidence>
<dbReference type="InterPro" id="IPR002525">
    <property type="entry name" value="Transp_IS110-like_N"/>
</dbReference>
<dbReference type="AlphaFoldDB" id="A0AAJ1D291"/>
<dbReference type="InterPro" id="IPR003346">
    <property type="entry name" value="Transposase_20"/>
</dbReference>